<dbReference type="PROSITE" id="PS50950">
    <property type="entry name" value="ZF_THAP"/>
    <property type="match status" value="1"/>
</dbReference>
<dbReference type="GO" id="GO:0008270">
    <property type="term" value="F:zinc ion binding"/>
    <property type="evidence" value="ECO:0007669"/>
    <property type="project" value="UniProtKB-UniRule"/>
</dbReference>
<dbReference type="PROSITE" id="PS51915">
    <property type="entry name" value="ZAD"/>
    <property type="match status" value="1"/>
</dbReference>
<dbReference type="OrthoDB" id="5982876at2759"/>
<proteinExistence type="predicted"/>
<dbReference type="Proteomes" id="UP000682892">
    <property type="component" value="Unassembled WGS sequence"/>
</dbReference>
<evidence type="ECO:0000256" key="7">
    <source>
        <dbReference type="SAM" id="MobiDB-lite"/>
    </source>
</evidence>
<evidence type="ECO:0000256" key="1">
    <source>
        <dbReference type="ARBA" id="ARBA00022723"/>
    </source>
</evidence>
<feature type="binding site" evidence="6">
    <location>
        <position position="277"/>
    </location>
    <ligand>
        <name>Zn(2+)</name>
        <dbReference type="ChEBI" id="CHEBI:29105"/>
    </ligand>
</feature>
<protein>
    <submittedName>
        <fullName evidence="10">AAEL012038-PA</fullName>
    </submittedName>
</protein>
<dbReference type="GO" id="GO:0003677">
    <property type="term" value="F:DNA binding"/>
    <property type="evidence" value="ECO:0007669"/>
    <property type="project" value="UniProtKB-UniRule"/>
</dbReference>
<keyword evidence="3 6" id="KW-0862">Zinc</keyword>
<dbReference type="GO" id="GO:0005634">
    <property type="term" value="C:nucleus"/>
    <property type="evidence" value="ECO:0007669"/>
    <property type="project" value="InterPro"/>
</dbReference>
<dbReference type="OMA" id="CWHCENS"/>
<evidence type="ECO:0000256" key="4">
    <source>
        <dbReference type="ARBA" id="ARBA00023125"/>
    </source>
</evidence>
<evidence type="ECO:0000256" key="2">
    <source>
        <dbReference type="ARBA" id="ARBA00022771"/>
    </source>
</evidence>
<keyword evidence="2 5" id="KW-0863">Zinc-finger</keyword>
<dbReference type="KEGG" id="aag:5575726"/>
<feature type="binding site" evidence="6">
    <location>
        <position position="228"/>
    </location>
    <ligand>
        <name>Zn(2+)</name>
        <dbReference type="ChEBI" id="CHEBI:29105"/>
    </ligand>
</feature>
<dbReference type="EMBL" id="CH477832">
    <property type="protein sequence ID" value="EAT35821.1"/>
    <property type="molecule type" value="Genomic_DNA"/>
</dbReference>
<dbReference type="Pfam" id="PF07776">
    <property type="entry name" value="zf-AD"/>
    <property type="match status" value="1"/>
</dbReference>
<reference evidence="10" key="3">
    <citation type="submission" date="2012-09" db="EMBL/GenBank/DDBJ databases">
        <authorList>
            <consortium name="VectorBase"/>
        </authorList>
    </citation>
    <scope>NUCLEOTIDE SEQUENCE</scope>
    <source>
        <strain evidence="10">Liverpool</strain>
    </source>
</reference>
<dbReference type="PROSITE" id="PS00028">
    <property type="entry name" value="ZINC_FINGER_C2H2_1"/>
    <property type="match status" value="1"/>
</dbReference>
<name>A0A1S4FVA1_AEDAE</name>
<organism evidence="10 11">
    <name type="scientific">Aedes aegypti</name>
    <name type="common">Yellowfever mosquito</name>
    <name type="synonym">Culex aegypti</name>
    <dbReference type="NCBI Taxonomy" id="7159"/>
    <lineage>
        <taxon>Eukaryota</taxon>
        <taxon>Metazoa</taxon>
        <taxon>Ecdysozoa</taxon>
        <taxon>Arthropoda</taxon>
        <taxon>Hexapoda</taxon>
        <taxon>Insecta</taxon>
        <taxon>Pterygota</taxon>
        <taxon>Neoptera</taxon>
        <taxon>Endopterygota</taxon>
        <taxon>Diptera</taxon>
        <taxon>Nematocera</taxon>
        <taxon>Culicoidea</taxon>
        <taxon>Culicidae</taxon>
        <taxon>Culicinae</taxon>
        <taxon>Aedini</taxon>
        <taxon>Aedes</taxon>
        <taxon>Stegomyia</taxon>
    </lineage>
</organism>
<sequence length="503" mass="55834">MPPRKILCEVRGCRQRSKRIDITSLTFHRFPLEVKEAEQWSLFSGSAAAQEKFKTLGSVGVRKLWMCSQHFEPNCYKVPGTKANLRYGAIPTLDGPSDEPDVEDVEPLAGTAPNVSYEVSSSDEQEEGNSSAVAGTEPSISARKRKKEKLDDPFYDFLADNDDADKDGKQQKFRKGHLPFCVCSTCRSNRAAKAMEKNMAPNKAIQTADNGPQPDASPVPMGLSQDSCRLCFSTDQLEPLCSGMIVVRDEMLDKIYVCTGVLIIPRPKVSIFICTPCAQLINSFHAYRQQVCSNNQALLRTMALKALKTSAPAPKIQKVAPLPPQKVRKVVSVPIKRKPPVGLIPVIDTPPMLSPQSPPVQYRKIAPKLPMVVEPEVTVVPPIKDEQDDPLEGCGDTTQKVALSMARTSNILVKLQSKPIVVMKKEQPGPALLHLDAEEGQDGLPEGERWQCWHCENSFPFQFECAKHLLQVHEENVGSIKRRLKLDELNANMLQMMSLNQKK</sequence>
<dbReference type="InterPro" id="IPR013087">
    <property type="entry name" value="Znf_C2H2_type"/>
</dbReference>
<dbReference type="HOGENOM" id="CLU_542076_0_0_1"/>
<evidence type="ECO:0000259" key="9">
    <source>
        <dbReference type="PROSITE" id="PS51915"/>
    </source>
</evidence>
<dbReference type="AlphaFoldDB" id="A0A1S4FVA1"/>
<keyword evidence="1 6" id="KW-0479">Metal-binding</keyword>
<feature type="region of interest" description="Disordered" evidence="7">
    <location>
        <begin position="115"/>
        <end position="146"/>
    </location>
</feature>
<dbReference type="InterPro" id="IPR006612">
    <property type="entry name" value="THAP_Znf"/>
</dbReference>
<evidence type="ECO:0000256" key="3">
    <source>
        <dbReference type="ARBA" id="ARBA00022833"/>
    </source>
</evidence>
<dbReference type="Gene3D" id="3.40.1800.20">
    <property type="match status" value="1"/>
</dbReference>
<dbReference type="SMART" id="SM00980">
    <property type="entry name" value="THAP"/>
    <property type="match status" value="1"/>
</dbReference>
<dbReference type="InterPro" id="IPR012934">
    <property type="entry name" value="Znf_AD"/>
</dbReference>
<evidence type="ECO:0000313" key="11">
    <source>
        <dbReference type="Proteomes" id="UP000682892"/>
    </source>
</evidence>
<dbReference type="SMART" id="SM00868">
    <property type="entry name" value="zf-AD"/>
    <property type="match status" value="1"/>
</dbReference>
<reference evidence="10" key="2">
    <citation type="journal article" date="2007" name="Science">
        <title>Genome sequence of Aedes aegypti, a major arbovirus vector.</title>
        <authorList>
            <person name="Nene V."/>
            <person name="Wortman J.R."/>
            <person name="Lawson D."/>
            <person name="Haas B."/>
            <person name="Kodira C."/>
            <person name="Tu Z.J."/>
            <person name="Loftus B."/>
            <person name="Xi Z."/>
            <person name="Megy K."/>
            <person name="Grabherr M."/>
            <person name="Ren Q."/>
            <person name="Zdobnov E.M."/>
            <person name="Lobo N.F."/>
            <person name="Campbell K.S."/>
            <person name="Brown S.E."/>
            <person name="Bonaldo M.F."/>
            <person name="Zhu J."/>
            <person name="Sinkins S.P."/>
            <person name="Hogenkamp D.G."/>
            <person name="Amedeo P."/>
            <person name="Arensburger P."/>
            <person name="Atkinson P.W."/>
            <person name="Bidwell S."/>
            <person name="Biedler J."/>
            <person name="Birney E."/>
            <person name="Bruggner R.V."/>
            <person name="Costas J."/>
            <person name="Coy M.R."/>
            <person name="Crabtree J."/>
            <person name="Crawford M."/>
            <person name="Debruyn B."/>
            <person name="Decaprio D."/>
            <person name="Eiglmeier K."/>
            <person name="Eisenstadt E."/>
            <person name="El-Dorry H."/>
            <person name="Gelbart W.M."/>
            <person name="Gomes S.L."/>
            <person name="Hammond M."/>
            <person name="Hannick L.I."/>
            <person name="Hogan J.R."/>
            <person name="Holmes M.H."/>
            <person name="Jaffe D."/>
            <person name="Johnston J.S."/>
            <person name="Kennedy R.C."/>
            <person name="Koo H."/>
            <person name="Kravitz S."/>
            <person name="Kriventseva E.V."/>
            <person name="Kulp D."/>
            <person name="Labutti K."/>
            <person name="Lee E."/>
            <person name="Li S."/>
            <person name="Lovin D.D."/>
            <person name="Mao C."/>
            <person name="Mauceli E."/>
            <person name="Menck C.F."/>
            <person name="Miller J.R."/>
            <person name="Montgomery P."/>
            <person name="Mori A."/>
            <person name="Nascimento A.L."/>
            <person name="Naveira H.F."/>
            <person name="Nusbaum C."/>
            <person name="O'leary S."/>
            <person name="Orvis J."/>
            <person name="Pertea M."/>
            <person name="Quesneville H."/>
            <person name="Reidenbach K.R."/>
            <person name="Rogers Y.H."/>
            <person name="Roth C.W."/>
            <person name="Schneider J.R."/>
            <person name="Schatz M."/>
            <person name="Shumway M."/>
            <person name="Stanke M."/>
            <person name="Stinson E.O."/>
            <person name="Tubio J.M."/>
            <person name="Vanzee J.P."/>
            <person name="Verjovski-Almeida S."/>
            <person name="Werner D."/>
            <person name="White O."/>
            <person name="Wyder S."/>
            <person name="Zeng Q."/>
            <person name="Zhao Q."/>
            <person name="Zhao Y."/>
            <person name="Hill C.A."/>
            <person name="Raikhel A.S."/>
            <person name="Soares M.B."/>
            <person name="Knudson D.L."/>
            <person name="Lee N.H."/>
            <person name="Galagan J."/>
            <person name="Salzberg S.L."/>
            <person name="Paulsen I.T."/>
            <person name="Dimopoulos G."/>
            <person name="Collins F.H."/>
            <person name="Birren B."/>
            <person name="Fraser-Liggett C.M."/>
            <person name="Severson D.W."/>
        </authorList>
    </citation>
    <scope>NUCLEOTIDE SEQUENCE [LARGE SCALE GENOMIC DNA]</scope>
    <source>
        <strain evidence="10">Liverpool</strain>
    </source>
</reference>
<dbReference type="SUPFAM" id="SSF57716">
    <property type="entry name" value="Glucocorticoid receptor-like (DNA-binding domain)"/>
    <property type="match status" value="2"/>
</dbReference>
<keyword evidence="4 5" id="KW-0238">DNA-binding</keyword>
<gene>
    <name evidence="10" type="ORF">AaeL_AAEL012038</name>
</gene>
<evidence type="ECO:0000259" key="8">
    <source>
        <dbReference type="PROSITE" id="PS50950"/>
    </source>
</evidence>
<feature type="binding site" evidence="6">
    <location>
        <position position="274"/>
    </location>
    <ligand>
        <name>Zn(2+)</name>
        <dbReference type="ChEBI" id="CHEBI:29105"/>
    </ligand>
</feature>
<evidence type="ECO:0000313" key="10">
    <source>
        <dbReference type="EMBL" id="EAT35821.1"/>
    </source>
</evidence>
<feature type="domain" description="ZAD" evidence="9">
    <location>
        <begin position="226"/>
        <end position="301"/>
    </location>
</feature>
<reference evidence="10" key="1">
    <citation type="submission" date="2005-10" db="EMBL/GenBank/DDBJ databases">
        <authorList>
            <person name="Loftus B.J."/>
            <person name="Nene V.M."/>
            <person name="Hannick L.I."/>
            <person name="Bidwell S."/>
            <person name="Haas B."/>
            <person name="Amedeo P."/>
            <person name="Orvis J."/>
            <person name="Wortman J.R."/>
            <person name="White O.R."/>
            <person name="Salzberg S."/>
            <person name="Shumway M."/>
            <person name="Koo H."/>
            <person name="Zhao Y."/>
            <person name="Holmes M."/>
            <person name="Miller J."/>
            <person name="Schatz M."/>
            <person name="Pop M."/>
            <person name="Pai G."/>
            <person name="Utterback T."/>
            <person name="Rogers Y.-H."/>
            <person name="Kravitz S."/>
            <person name="Fraser C.M."/>
        </authorList>
    </citation>
    <scope>NUCLEOTIDE SEQUENCE</scope>
    <source>
        <strain evidence="10">Liverpool</strain>
    </source>
</reference>
<dbReference type="Pfam" id="PF05485">
    <property type="entry name" value="THAP"/>
    <property type="match status" value="1"/>
</dbReference>
<feature type="domain" description="THAP-type" evidence="8">
    <location>
        <begin position="1"/>
        <end position="94"/>
    </location>
</feature>
<feature type="binding site" evidence="6">
    <location>
        <position position="231"/>
    </location>
    <ligand>
        <name>Zn(2+)</name>
        <dbReference type="ChEBI" id="CHEBI:29105"/>
    </ligand>
</feature>
<evidence type="ECO:0000256" key="5">
    <source>
        <dbReference type="PROSITE-ProRule" id="PRU00309"/>
    </source>
</evidence>
<evidence type="ECO:0000256" key="6">
    <source>
        <dbReference type="PROSITE-ProRule" id="PRU01263"/>
    </source>
</evidence>
<accession>A0A1S4FVA1</accession>